<dbReference type="EMBL" id="AEUX02000007">
    <property type="protein sequence ID" value="EHI69159.1"/>
    <property type="molecule type" value="Genomic_DNA"/>
</dbReference>
<proteinExistence type="predicted"/>
<dbReference type="eggNOG" id="COG3212">
    <property type="taxonomic scope" value="Bacteria"/>
</dbReference>
<dbReference type="Proteomes" id="UP000003330">
    <property type="component" value="Unassembled WGS sequence"/>
</dbReference>
<reference evidence="2 3" key="1">
    <citation type="journal article" date="2014" name="Int. J. Syst. Evol. Microbiol.">
        <title>Phylogenomics and the dynamic genome evolution of the genus Streptococcus.</title>
        <authorList>
            <consortium name="The Broad Institute Genome Sequencing Platform"/>
            <person name="Richards V.P."/>
            <person name="Palmer S.R."/>
            <person name="Pavinski Bitar P.D."/>
            <person name="Qin X."/>
            <person name="Weinstock G.M."/>
            <person name="Highlander S.K."/>
            <person name="Town C.D."/>
            <person name="Burne R.A."/>
            <person name="Stanhope M.J."/>
        </authorList>
    </citation>
    <scope>NUCLEOTIDE SEQUENCE [LARGE SCALE GENOMIC DNA]</scope>
    <source>
        <strain evidence="2 3">707-05</strain>
    </source>
</reference>
<dbReference type="STRING" id="764299.STRIC_1632"/>
<gene>
    <name evidence="2" type="ORF">STRIC_1632</name>
</gene>
<sequence length="77" mass="8634">MDKTKKAKVSEEEARSIALKDASVAEADAKMLNIKQDNDDGMMVYDVEFDHEDKEYSYTIDATSGDILEKSSEPIND</sequence>
<organism evidence="2 3">
    <name type="scientific">Streptococcus ictaluri 707-05</name>
    <dbReference type="NCBI Taxonomy" id="764299"/>
    <lineage>
        <taxon>Bacteria</taxon>
        <taxon>Bacillati</taxon>
        <taxon>Bacillota</taxon>
        <taxon>Bacilli</taxon>
        <taxon>Lactobacillales</taxon>
        <taxon>Streptococcaceae</taxon>
        <taxon>Streptococcus</taxon>
    </lineage>
</organism>
<feature type="domain" description="PepSY" evidence="1">
    <location>
        <begin position="8"/>
        <end position="69"/>
    </location>
</feature>
<dbReference type="Pfam" id="PF03413">
    <property type="entry name" value="PepSY"/>
    <property type="match status" value="1"/>
</dbReference>
<evidence type="ECO:0000313" key="2">
    <source>
        <dbReference type="EMBL" id="EHI69159.1"/>
    </source>
</evidence>
<evidence type="ECO:0000313" key="3">
    <source>
        <dbReference type="Proteomes" id="UP000003330"/>
    </source>
</evidence>
<dbReference type="InterPro" id="IPR025711">
    <property type="entry name" value="PepSY"/>
</dbReference>
<accession>G5K4B2</accession>
<dbReference type="Gene3D" id="3.10.450.40">
    <property type="match status" value="1"/>
</dbReference>
<keyword evidence="3" id="KW-1185">Reference proteome</keyword>
<dbReference type="RefSeq" id="WP_008090161.1">
    <property type="nucleotide sequence ID" value="NZ_AEUX02000007.1"/>
</dbReference>
<comment type="caution">
    <text evidence="2">The sequence shown here is derived from an EMBL/GenBank/DDBJ whole genome shotgun (WGS) entry which is preliminary data.</text>
</comment>
<evidence type="ECO:0000259" key="1">
    <source>
        <dbReference type="Pfam" id="PF03413"/>
    </source>
</evidence>
<protein>
    <submittedName>
        <fullName evidence="2">Peptidase propeptide and YpeB domain protein</fullName>
    </submittedName>
</protein>
<dbReference type="AlphaFoldDB" id="G5K4B2"/>
<name>G5K4B2_9STRE</name>